<comment type="subcellular location">
    <subcellularLocation>
        <location evidence="1">Membrane</location>
        <topology evidence="1">Multi-pass membrane protein</topology>
    </subcellularLocation>
</comment>
<dbReference type="InterPro" id="IPR003593">
    <property type="entry name" value="AAA+_ATPase"/>
</dbReference>
<feature type="transmembrane region" description="Helical" evidence="13">
    <location>
        <begin position="138"/>
        <end position="162"/>
    </location>
</feature>
<dbReference type="PANTHER" id="PTHR24223:SF330">
    <property type="entry name" value="ATP-BINDING CASSETTE SUB-FAMILY C MEMBER 10"/>
    <property type="match status" value="1"/>
</dbReference>
<dbReference type="InterPro" id="IPR050173">
    <property type="entry name" value="ABC_transporter_C-like"/>
</dbReference>
<evidence type="ECO:0000256" key="10">
    <source>
        <dbReference type="ARBA" id="ARBA00022989"/>
    </source>
</evidence>
<keyword evidence="5 13" id="KW-0812">Transmembrane</keyword>
<feature type="domain" description="ABC transmembrane type-1" evidence="15">
    <location>
        <begin position="904"/>
        <end position="1198"/>
    </location>
</feature>
<feature type="transmembrane region" description="Helical" evidence="13">
    <location>
        <begin position="1141"/>
        <end position="1160"/>
    </location>
</feature>
<evidence type="ECO:0000256" key="13">
    <source>
        <dbReference type="SAM" id="Phobius"/>
    </source>
</evidence>
<evidence type="ECO:0000259" key="15">
    <source>
        <dbReference type="PROSITE" id="PS50929"/>
    </source>
</evidence>
<keyword evidence="10 13" id="KW-1133">Transmembrane helix</keyword>
<dbReference type="FunFam" id="3.40.50.300:FF:000163">
    <property type="entry name" value="Multidrug resistance-associated protein member 4"/>
    <property type="match status" value="1"/>
</dbReference>
<feature type="transmembrane region" description="Helical" evidence="13">
    <location>
        <begin position="104"/>
        <end position="126"/>
    </location>
</feature>
<keyword evidence="6" id="KW-0677">Repeat</keyword>
<evidence type="ECO:0000313" key="16">
    <source>
        <dbReference type="EMBL" id="JAS16159.1"/>
    </source>
</evidence>
<dbReference type="GO" id="GO:0016887">
    <property type="term" value="F:ATP hydrolysis activity"/>
    <property type="evidence" value="ECO:0007669"/>
    <property type="project" value="InterPro"/>
</dbReference>
<dbReference type="CDD" id="cd18598">
    <property type="entry name" value="ABC_6TM_MRP7_D1_like"/>
    <property type="match status" value="1"/>
</dbReference>
<dbReference type="Gene3D" id="3.40.50.300">
    <property type="entry name" value="P-loop containing nucleotide triphosphate hydrolases"/>
    <property type="match status" value="2"/>
</dbReference>
<dbReference type="SUPFAM" id="SSF52540">
    <property type="entry name" value="P-loop containing nucleoside triphosphate hydrolases"/>
    <property type="match status" value="2"/>
</dbReference>
<feature type="transmembrane region" description="Helical" evidence="13">
    <location>
        <begin position="956"/>
        <end position="980"/>
    </location>
</feature>
<feature type="transmembrane region" description="Helical" evidence="13">
    <location>
        <begin position="34"/>
        <end position="54"/>
    </location>
</feature>
<comment type="catalytic activity">
    <reaction evidence="12">
        <text>ATP + H2O + xenobioticSide 1 = ADP + phosphate + xenobioticSide 2.</text>
        <dbReference type="EC" id="7.6.2.2"/>
    </reaction>
</comment>
<organism evidence="16">
    <name type="scientific">Clastoptera arizonana</name>
    <name type="common">Arizona spittle bug</name>
    <dbReference type="NCBI Taxonomy" id="38151"/>
    <lineage>
        <taxon>Eukaryota</taxon>
        <taxon>Metazoa</taxon>
        <taxon>Ecdysozoa</taxon>
        <taxon>Arthropoda</taxon>
        <taxon>Hexapoda</taxon>
        <taxon>Insecta</taxon>
        <taxon>Pterygota</taxon>
        <taxon>Neoptera</taxon>
        <taxon>Paraneoptera</taxon>
        <taxon>Hemiptera</taxon>
        <taxon>Auchenorrhyncha</taxon>
        <taxon>Cercopoidea</taxon>
        <taxon>Clastopteridae</taxon>
        <taxon>Clastoptera</taxon>
    </lineage>
</organism>
<proteinExistence type="inferred from homology"/>
<dbReference type="InterPro" id="IPR003439">
    <property type="entry name" value="ABC_transporter-like_ATP-bd"/>
</dbReference>
<feature type="transmembrane region" description="Helical" evidence="13">
    <location>
        <begin position="892"/>
        <end position="913"/>
    </location>
</feature>
<sequence>MKEIYYYWNWTDFCGPKDNFIVWDPVQKNIGQCFQSLCLQFPILSLLAVISSWFCGKQTNWIVRSKIELNILNIRFIVTLLLFLLPIIRIYVEINNFGLTILPINYFLSAVQALVWIVHAMYILVLRHRLGAGIRGPLIMNFVWTLNFFISLITLWSTYSMLKSSSSIVDIDNIPFLCSLIVVILQSLYLLTLIPSYSQIQTHYQALHHAQNNESSPLLGAYSRFSEDLDPMYLGVAMEGWSRLSLLCFTWVDPLIKKGYTGNINSSDDLFDLPLKLTPTYLSHKLEQVLENVSLLKALHRCFWKEFYSVGLLKLAADVSGFFGPLLLNRLVMFIENHEENNQDGYLCAAGLSLVTLVAAFCNAHFNFQMAKTGLKIRGALICVVYNKALRLSTITVSSFGVGKIVNFMSIDTDRIVNSCPSFHAFWSLPFQISVTLYLLYKQVGLAFLAGLGFSIILIPINHCIASKIGQLSTKLMNHKDERVKIISEILKGIKAIKMHVWEYYFIQKISGIRSKELKYLKGRKYLDAMCVYFWATTPVVISILTFATYVLLGNKLTAAKVFTSIALLNMLIAPLNAFPWVLNGLTEAWVSLKRIQSLLKKEDISVEQYYNQVLDISNENIVLAIKDASFIWGPQQFQLSKINLMAMEGQFIGIFGAVGSGKSSLLAALLGELTKLNGIIAFHTNTNDIAYVSQTPWLQHGTLRDNILFGKPYVQSKYKAVLDACALSQDVERLPGGDQVGVGNSGVTLSGGQKARVALARAIYQDRSIYLLDDILSAVDVRVATHIVQNCIFGLLRKKTRILCTHQLQYLLSSNMVLHMEDGRVINQGSPADVLPNYNDLFTSAQLECEDDTSTYVQDQPSEDLQEDINSVLEEETRETGSLSWTVYSTYLQAVGVCLMLSIFLSIILMQLSRNGTDWWMAYWVTHMENSTNLTLFDGRSWTLRDVDPVTQHFLSVYIIIAVTNSLFTLIRAFIFAYGGVKAASKLHMNLLHVIIQARTTFFDVVPVGRILNRFSSDVYTIDDSLPFILNILLAQFFGLLGCVLMATYGMPWLCLVLVTLIPIYYWLQDHYRLTSRDLKRISSVSLSPIYNHFSETLQGLMTIRGFGAVSRFRSQNESKLECNQKTQLASQAVSQWLSLRLQLIGVVMVTGVGIIAVVQHQFDMADPGLVGLAITYALSMTGLLSGVVNAFTEAEREMVSVERVEQYLSQCLIENSKSVIVAPPYAWPSQGVITFNKVFMKYRPHLPPSLSNVSFSTRPAEHIGVVGRTGAGKSSILSALFRLVDLASGEVVIDTVNIKHIGLSQLRSRMSIIPQEAFIFTATIRENVDPLKQYRENEIWTALQRCHLKTVVRNSGGLDTSEMTLSAGQAQLLCLARAVLRNAKILCIDEATANVDDATDKLIQETIRNCFRQSTVITIAHRVRTIMDSDRVLVMADGEVLEFDSPQILMQDRESHFYKLVHQDYD</sequence>
<dbReference type="SMART" id="SM00382">
    <property type="entry name" value="AAA"/>
    <property type="match status" value="2"/>
</dbReference>
<evidence type="ECO:0000256" key="5">
    <source>
        <dbReference type="ARBA" id="ARBA00022692"/>
    </source>
</evidence>
<dbReference type="PANTHER" id="PTHR24223">
    <property type="entry name" value="ATP-BINDING CASSETTE SUB-FAMILY C"/>
    <property type="match status" value="1"/>
</dbReference>
<feature type="transmembrane region" description="Helical" evidence="13">
    <location>
        <begin position="1026"/>
        <end position="1045"/>
    </location>
</feature>
<dbReference type="PROSITE" id="PS50929">
    <property type="entry name" value="ABC_TM1F"/>
    <property type="match status" value="2"/>
</dbReference>
<dbReference type="SUPFAM" id="SSF90123">
    <property type="entry name" value="ABC transporter transmembrane region"/>
    <property type="match status" value="2"/>
</dbReference>
<keyword evidence="4" id="KW-0813">Transport</keyword>
<name>A0A1B6CRI6_9HEMI</name>
<feature type="transmembrane region" description="Helical" evidence="13">
    <location>
        <begin position="565"/>
        <end position="586"/>
    </location>
</feature>
<evidence type="ECO:0000256" key="7">
    <source>
        <dbReference type="ARBA" id="ARBA00022741"/>
    </source>
</evidence>
<dbReference type="InterPro" id="IPR017871">
    <property type="entry name" value="ABC_transporter-like_CS"/>
</dbReference>
<keyword evidence="11 13" id="KW-0472">Membrane</keyword>
<evidence type="ECO:0000256" key="12">
    <source>
        <dbReference type="ARBA" id="ARBA00034018"/>
    </source>
</evidence>
<evidence type="ECO:0000256" key="1">
    <source>
        <dbReference type="ARBA" id="ARBA00004141"/>
    </source>
</evidence>
<dbReference type="InterPro" id="IPR036640">
    <property type="entry name" value="ABC1_TM_sf"/>
</dbReference>
<dbReference type="CDD" id="cd18605">
    <property type="entry name" value="ABC_6TM_MRP7_D2_like"/>
    <property type="match status" value="1"/>
</dbReference>
<dbReference type="CDD" id="cd03250">
    <property type="entry name" value="ABCC_MRP_domain1"/>
    <property type="match status" value="1"/>
</dbReference>
<dbReference type="InterPro" id="IPR027417">
    <property type="entry name" value="P-loop_NTPase"/>
</dbReference>
<dbReference type="GO" id="GO:0005524">
    <property type="term" value="F:ATP binding"/>
    <property type="evidence" value="ECO:0007669"/>
    <property type="project" value="UniProtKB-KW"/>
</dbReference>
<dbReference type="FunFam" id="1.20.1560.10:FF:000037">
    <property type="entry name" value="ATP-binding cassette subfamily C member 10"/>
    <property type="match status" value="1"/>
</dbReference>
<keyword evidence="9" id="KW-1278">Translocase</keyword>
<protein>
    <recommendedName>
        <fullName evidence="3">ABC-type xenobiotic transporter</fullName>
        <ecNumber evidence="3">7.6.2.2</ecNumber>
    </recommendedName>
</protein>
<dbReference type="Gene3D" id="1.20.1560.10">
    <property type="entry name" value="ABC transporter type 1, transmembrane domain"/>
    <property type="match status" value="2"/>
</dbReference>
<feature type="transmembrane region" description="Helical" evidence="13">
    <location>
        <begin position="532"/>
        <end position="553"/>
    </location>
</feature>
<dbReference type="PROSITE" id="PS50893">
    <property type="entry name" value="ABC_TRANSPORTER_2"/>
    <property type="match status" value="2"/>
</dbReference>
<dbReference type="GO" id="GO:0016020">
    <property type="term" value="C:membrane"/>
    <property type="evidence" value="ECO:0007669"/>
    <property type="project" value="UniProtKB-SubCell"/>
</dbReference>
<evidence type="ECO:0000256" key="3">
    <source>
        <dbReference type="ARBA" id="ARBA00012191"/>
    </source>
</evidence>
<evidence type="ECO:0000256" key="8">
    <source>
        <dbReference type="ARBA" id="ARBA00022840"/>
    </source>
</evidence>
<dbReference type="FunFam" id="3.40.50.300:FF:000997">
    <property type="entry name" value="Multidrug resistance-associated protein 1"/>
    <property type="match status" value="1"/>
</dbReference>
<comment type="similarity">
    <text evidence="2">Belongs to the ABC transporter superfamily. ABCC family. Conjugate transporter (TC 3.A.1.208) subfamily.</text>
</comment>
<evidence type="ECO:0000256" key="9">
    <source>
        <dbReference type="ARBA" id="ARBA00022967"/>
    </source>
</evidence>
<reference evidence="16" key="1">
    <citation type="submission" date="2015-12" db="EMBL/GenBank/DDBJ databases">
        <title>De novo transcriptome assembly of four potential Pierce s Disease insect vectors from Arizona vineyards.</title>
        <authorList>
            <person name="Tassone E.E."/>
        </authorList>
    </citation>
    <scope>NUCLEOTIDE SEQUENCE</scope>
</reference>
<evidence type="ECO:0000256" key="6">
    <source>
        <dbReference type="ARBA" id="ARBA00022737"/>
    </source>
</evidence>
<dbReference type="EMBL" id="GEDC01021139">
    <property type="protein sequence ID" value="JAS16159.1"/>
    <property type="molecule type" value="Transcribed_RNA"/>
</dbReference>
<dbReference type="Pfam" id="PF00005">
    <property type="entry name" value="ABC_tran"/>
    <property type="match status" value="2"/>
</dbReference>
<dbReference type="CDD" id="cd03244">
    <property type="entry name" value="ABCC_MRP_domain2"/>
    <property type="match status" value="1"/>
</dbReference>
<evidence type="ECO:0000256" key="11">
    <source>
        <dbReference type="ARBA" id="ARBA00023136"/>
    </source>
</evidence>
<evidence type="ECO:0000256" key="4">
    <source>
        <dbReference type="ARBA" id="ARBA00022448"/>
    </source>
</evidence>
<evidence type="ECO:0000256" key="2">
    <source>
        <dbReference type="ARBA" id="ARBA00009726"/>
    </source>
</evidence>
<feature type="transmembrane region" description="Helical" evidence="13">
    <location>
        <begin position="307"/>
        <end position="326"/>
    </location>
</feature>
<dbReference type="FunFam" id="1.20.1560.10:FF:000113">
    <property type="entry name" value="ABC transporter, putative"/>
    <property type="match status" value="1"/>
</dbReference>
<dbReference type="PROSITE" id="PS00211">
    <property type="entry name" value="ABC_TRANSPORTER_1"/>
    <property type="match status" value="2"/>
</dbReference>
<dbReference type="Pfam" id="PF00664">
    <property type="entry name" value="ABC_membrane"/>
    <property type="match status" value="2"/>
</dbReference>
<gene>
    <name evidence="16" type="ORF">g.28374</name>
</gene>
<dbReference type="GO" id="GO:0008559">
    <property type="term" value="F:ABC-type xenobiotic transporter activity"/>
    <property type="evidence" value="ECO:0007669"/>
    <property type="project" value="UniProtKB-EC"/>
</dbReference>
<evidence type="ECO:0000259" key="14">
    <source>
        <dbReference type="PROSITE" id="PS50893"/>
    </source>
</evidence>
<feature type="transmembrane region" description="Helical" evidence="13">
    <location>
        <begin position="174"/>
        <end position="194"/>
    </location>
</feature>
<feature type="domain" description="ABC transmembrane type-1" evidence="15">
    <location>
        <begin position="310"/>
        <end position="588"/>
    </location>
</feature>
<feature type="domain" description="ABC transporter" evidence="14">
    <location>
        <begin position="624"/>
        <end position="848"/>
    </location>
</feature>
<dbReference type="InterPro" id="IPR011527">
    <property type="entry name" value="ABC1_TM_dom"/>
</dbReference>
<accession>A0A1B6CRI6</accession>
<keyword evidence="8" id="KW-0067">ATP-binding</keyword>
<feature type="transmembrane region" description="Helical" evidence="13">
    <location>
        <begin position="346"/>
        <end position="368"/>
    </location>
</feature>
<feature type="transmembrane region" description="Helical" evidence="13">
    <location>
        <begin position="74"/>
        <end position="92"/>
    </location>
</feature>
<feature type="transmembrane region" description="Helical" evidence="13">
    <location>
        <begin position="1052"/>
        <end position="1069"/>
    </location>
</feature>
<dbReference type="EC" id="7.6.2.2" evidence="3"/>
<keyword evidence="7" id="KW-0547">Nucleotide-binding</keyword>
<feature type="transmembrane region" description="Helical" evidence="13">
    <location>
        <begin position="447"/>
        <end position="466"/>
    </location>
</feature>
<feature type="domain" description="ABC transporter" evidence="14">
    <location>
        <begin position="1235"/>
        <end position="1464"/>
    </location>
</feature>
<feature type="transmembrane region" description="Helical" evidence="13">
    <location>
        <begin position="1172"/>
        <end position="1193"/>
    </location>
</feature>